<dbReference type="EMBL" id="JAAAMV010000021">
    <property type="protein sequence ID" value="NBD26495.1"/>
    <property type="molecule type" value="Genomic_DNA"/>
</dbReference>
<dbReference type="Gene3D" id="3.40.630.30">
    <property type="match status" value="1"/>
</dbReference>
<dbReference type="RefSeq" id="WP_161745347.1">
    <property type="nucleotide sequence ID" value="NZ_JAAAMV010000021.1"/>
</dbReference>
<sequence length="154" mass="17184">MHELTLKDVGITDPDLLGLIDRLDAYLYGLYPPEEVFGVDLDDPELTDIHFVVAYLDGKPVGCGAIKEIDKTATELKRFYVEPEARNRGIAGRMLRYLEDKAGAQGYARIRLETGVPQLEAVAFYKKNGYCAIEPYGEYIGCPSSLCFEKLLQG</sequence>
<dbReference type="InterPro" id="IPR050769">
    <property type="entry name" value="NAT_camello-type"/>
</dbReference>
<name>A0ABW9XUZ4_9BACL</name>
<comment type="caution">
    <text evidence="3">The sequence shown here is derived from an EMBL/GenBank/DDBJ whole genome shotgun (WGS) entry which is preliminary data.</text>
</comment>
<reference evidence="3 4" key="1">
    <citation type="submission" date="2020-01" db="EMBL/GenBank/DDBJ databases">
        <title>Paenibacillus soybeanensis sp. nov. isolated from the nodules of soybean (Glycine max(L.) Merr).</title>
        <authorList>
            <person name="Wang H."/>
        </authorList>
    </citation>
    <scope>NUCLEOTIDE SEQUENCE [LARGE SCALE GENOMIC DNA]</scope>
    <source>
        <strain evidence="3 4">T1</strain>
    </source>
</reference>
<keyword evidence="4" id="KW-1185">Reference proteome</keyword>
<organism evidence="3 4">
    <name type="scientific">Paenibacillus glycinis</name>
    <dbReference type="NCBI Taxonomy" id="2697035"/>
    <lineage>
        <taxon>Bacteria</taxon>
        <taxon>Bacillati</taxon>
        <taxon>Bacillota</taxon>
        <taxon>Bacilli</taxon>
        <taxon>Bacillales</taxon>
        <taxon>Paenibacillaceae</taxon>
        <taxon>Paenibacillus</taxon>
    </lineage>
</organism>
<dbReference type="Pfam" id="PF00583">
    <property type="entry name" value="Acetyltransf_1"/>
    <property type="match status" value="1"/>
</dbReference>
<dbReference type="InterPro" id="IPR016181">
    <property type="entry name" value="Acyl_CoA_acyltransferase"/>
</dbReference>
<dbReference type="Proteomes" id="UP000665561">
    <property type="component" value="Unassembled WGS sequence"/>
</dbReference>
<gene>
    <name evidence="3" type="ORF">GT019_21700</name>
</gene>
<evidence type="ECO:0000313" key="4">
    <source>
        <dbReference type="Proteomes" id="UP000665561"/>
    </source>
</evidence>
<dbReference type="PROSITE" id="PS51186">
    <property type="entry name" value="GNAT"/>
    <property type="match status" value="1"/>
</dbReference>
<keyword evidence="1" id="KW-0808">Transferase</keyword>
<dbReference type="PANTHER" id="PTHR13947">
    <property type="entry name" value="GNAT FAMILY N-ACETYLTRANSFERASE"/>
    <property type="match status" value="1"/>
</dbReference>
<dbReference type="InterPro" id="IPR000182">
    <property type="entry name" value="GNAT_dom"/>
</dbReference>
<dbReference type="CDD" id="cd04301">
    <property type="entry name" value="NAT_SF"/>
    <property type="match status" value="1"/>
</dbReference>
<dbReference type="PANTHER" id="PTHR13947:SF37">
    <property type="entry name" value="LD18367P"/>
    <property type="match status" value="1"/>
</dbReference>
<evidence type="ECO:0000259" key="2">
    <source>
        <dbReference type="PROSITE" id="PS51186"/>
    </source>
</evidence>
<protein>
    <submittedName>
        <fullName evidence="3">GNAT family N-acetyltransferase</fullName>
    </submittedName>
</protein>
<evidence type="ECO:0000313" key="3">
    <source>
        <dbReference type="EMBL" id="NBD26495.1"/>
    </source>
</evidence>
<evidence type="ECO:0000256" key="1">
    <source>
        <dbReference type="ARBA" id="ARBA00022679"/>
    </source>
</evidence>
<proteinExistence type="predicted"/>
<accession>A0ABW9XUZ4</accession>
<dbReference type="SUPFAM" id="SSF55729">
    <property type="entry name" value="Acyl-CoA N-acyltransferases (Nat)"/>
    <property type="match status" value="1"/>
</dbReference>
<feature type="domain" description="N-acetyltransferase" evidence="2">
    <location>
        <begin position="4"/>
        <end position="153"/>
    </location>
</feature>